<organism evidence="3 4">
    <name type="scientific">Thalassiosira oceanica</name>
    <name type="common">Marine diatom</name>
    <dbReference type="NCBI Taxonomy" id="159749"/>
    <lineage>
        <taxon>Eukaryota</taxon>
        <taxon>Sar</taxon>
        <taxon>Stramenopiles</taxon>
        <taxon>Ochrophyta</taxon>
        <taxon>Bacillariophyta</taxon>
        <taxon>Coscinodiscophyceae</taxon>
        <taxon>Thalassiosirophycidae</taxon>
        <taxon>Thalassiosirales</taxon>
        <taxon>Thalassiosiraceae</taxon>
        <taxon>Thalassiosira</taxon>
    </lineage>
</organism>
<dbReference type="GO" id="GO:0005737">
    <property type="term" value="C:cytoplasm"/>
    <property type="evidence" value="ECO:0007669"/>
    <property type="project" value="TreeGrafter"/>
</dbReference>
<protein>
    <recommendedName>
        <fullName evidence="2">EH domain-containing protein</fullName>
    </recommendedName>
</protein>
<dbReference type="eggNOG" id="KOG0998">
    <property type="taxonomic scope" value="Eukaryota"/>
</dbReference>
<evidence type="ECO:0000313" key="3">
    <source>
        <dbReference type="EMBL" id="EJK61136.1"/>
    </source>
</evidence>
<dbReference type="AlphaFoldDB" id="K0SJI5"/>
<proteinExistence type="predicted"/>
<dbReference type="EMBL" id="AGNL01020366">
    <property type="protein sequence ID" value="EJK61136.1"/>
    <property type="molecule type" value="Genomic_DNA"/>
</dbReference>
<dbReference type="CDD" id="cd00052">
    <property type="entry name" value="EH"/>
    <property type="match status" value="1"/>
</dbReference>
<dbReference type="InterPro" id="IPR000261">
    <property type="entry name" value="EH_dom"/>
</dbReference>
<gene>
    <name evidence="3" type="ORF">THAOC_18422</name>
</gene>
<evidence type="ECO:0000256" key="1">
    <source>
        <dbReference type="SAM" id="MobiDB-lite"/>
    </source>
</evidence>
<feature type="non-terminal residue" evidence="3">
    <location>
        <position position="146"/>
    </location>
</feature>
<dbReference type="SMART" id="SM00027">
    <property type="entry name" value="EH"/>
    <property type="match status" value="1"/>
</dbReference>
<feature type="compositionally biased region" description="Basic and acidic residues" evidence="1">
    <location>
        <begin position="136"/>
        <end position="146"/>
    </location>
</feature>
<sequence>MAANGTGGTAPQYSYAPPPAELPYYAGLFALADKSSSGQISGPAAVEFLSLSRLPVDLLKTIWAMADVPRTNTLDAGKFNVAVRLIQLFQNGKKPVDLQLNLGEGDACGRAPFFEGLSVQHVMSVGSGGGGGGAGRGERRPERGAA</sequence>
<comment type="caution">
    <text evidence="3">The sequence shown here is derived from an EMBL/GenBank/DDBJ whole genome shotgun (WGS) entry which is preliminary data.</text>
</comment>
<keyword evidence="4" id="KW-1185">Reference proteome</keyword>
<accession>K0SJI5</accession>
<dbReference type="Gene3D" id="1.10.238.10">
    <property type="entry name" value="EF-hand"/>
    <property type="match status" value="1"/>
</dbReference>
<dbReference type="Pfam" id="PF12763">
    <property type="entry name" value="EH"/>
    <property type="match status" value="1"/>
</dbReference>
<dbReference type="SUPFAM" id="SSF47473">
    <property type="entry name" value="EF-hand"/>
    <property type="match status" value="1"/>
</dbReference>
<dbReference type="InterPro" id="IPR011992">
    <property type="entry name" value="EF-hand-dom_pair"/>
</dbReference>
<dbReference type="GO" id="GO:0005886">
    <property type="term" value="C:plasma membrane"/>
    <property type="evidence" value="ECO:0007669"/>
    <property type="project" value="TreeGrafter"/>
</dbReference>
<dbReference type="OrthoDB" id="524326at2759"/>
<dbReference type="Proteomes" id="UP000266841">
    <property type="component" value="Unassembled WGS sequence"/>
</dbReference>
<feature type="domain" description="EH" evidence="2">
    <location>
        <begin position="21"/>
        <end position="100"/>
    </location>
</feature>
<dbReference type="GO" id="GO:0016197">
    <property type="term" value="P:endosomal transport"/>
    <property type="evidence" value="ECO:0007669"/>
    <property type="project" value="TreeGrafter"/>
</dbReference>
<feature type="region of interest" description="Disordered" evidence="1">
    <location>
        <begin position="127"/>
        <end position="146"/>
    </location>
</feature>
<dbReference type="GO" id="GO:0006897">
    <property type="term" value="P:endocytosis"/>
    <property type="evidence" value="ECO:0007669"/>
    <property type="project" value="TreeGrafter"/>
</dbReference>
<evidence type="ECO:0000259" key="2">
    <source>
        <dbReference type="PROSITE" id="PS50031"/>
    </source>
</evidence>
<dbReference type="PANTHER" id="PTHR11216:SF174">
    <property type="entry name" value="GH06923P"/>
    <property type="match status" value="1"/>
</dbReference>
<dbReference type="PANTHER" id="PTHR11216">
    <property type="entry name" value="EH DOMAIN"/>
    <property type="match status" value="1"/>
</dbReference>
<dbReference type="PROSITE" id="PS50031">
    <property type="entry name" value="EH"/>
    <property type="match status" value="1"/>
</dbReference>
<evidence type="ECO:0000313" key="4">
    <source>
        <dbReference type="Proteomes" id="UP000266841"/>
    </source>
</evidence>
<reference evidence="3 4" key="1">
    <citation type="journal article" date="2012" name="Genome Biol.">
        <title>Genome and low-iron response of an oceanic diatom adapted to chronic iron limitation.</title>
        <authorList>
            <person name="Lommer M."/>
            <person name="Specht M."/>
            <person name="Roy A.S."/>
            <person name="Kraemer L."/>
            <person name="Andreson R."/>
            <person name="Gutowska M.A."/>
            <person name="Wolf J."/>
            <person name="Bergner S.V."/>
            <person name="Schilhabel M.B."/>
            <person name="Klostermeier U.C."/>
            <person name="Beiko R.G."/>
            <person name="Rosenstiel P."/>
            <person name="Hippler M."/>
            <person name="Laroche J."/>
        </authorList>
    </citation>
    <scope>NUCLEOTIDE SEQUENCE [LARGE SCALE GENOMIC DNA]</scope>
    <source>
        <strain evidence="3 4">CCMP1005</strain>
    </source>
</reference>
<name>K0SJI5_THAOC</name>